<name>A0A6M6E5R8_PRIMG</name>
<gene>
    <name evidence="1" type="ORF">FDZ14_32875</name>
</gene>
<keyword evidence="1" id="KW-0614">Plasmid</keyword>
<reference evidence="1 2" key="1">
    <citation type="submission" date="2019-10" db="EMBL/GenBank/DDBJ databases">
        <title>Complete genome sequences for adaption low water activity.</title>
        <authorList>
            <person name="Zhao L."/>
            <person name="Zhong J."/>
        </authorList>
    </citation>
    <scope>NUCLEOTIDE SEQUENCE [LARGE SCALE GENOMIC DNA]</scope>
    <source>
        <strain evidence="1 2">FDU301</strain>
        <plasmid evidence="2">pfdu301a</plasmid>
    </source>
</reference>
<proteinExistence type="predicted"/>
<dbReference type="AlphaFoldDB" id="A0A6M6E5R8"/>
<evidence type="ECO:0000313" key="1">
    <source>
        <dbReference type="EMBL" id="QJX80886.1"/>
    </source>
</evidence>
<protein>
    <submittedName>
        <fullName evidence="1">Uncharacterized protein</fullName>
    </submittedName>
</protein>
<organism evidence="1 2">
    <name type="scientific">Priestia megaterium</name>
    <name type="common">Bacillus megaterium</name>
    <dbReference type="NCBI Taxonomy" id="1404"/>
    <lineage>
        <taxon>Bacteria</taxon>
        <taxon>Bacillati</taxon>
        <taxon>Bacillota</taxon>
        <taxon>Bacilli</taxon>
        <taxon>Bacillales</taxon>
        <taxon>Bacillaceae</taxon>
        <taxon>Priestia</taxon>
    </lineage>
</organism>
<evidence type="ECO:0000313" key="2">
    <source>
        <dbReference type="Proteomes" id="UP000501076"/>
    </source>
</evidence>
<geneLocation type="plasmid" evidence="2">
    <name>pfdu301a</name>
</geneLocation>
<accession>A0A6M6E5R8</accession>
<sequence length="83" mass="9925">MESQAKKIVRPRYRFFDDLYINIESIDQELLSDWSHKEKPILKHCVFKEEYENESRISIELSGAEVYDTPEAAQQEADDWNEE</sequence>
<dbReference type="EMBL" id="CP045273">
    <property type="protein sequence ID" value="QJX80886.1"/>
    <property type="molecule type" value="Genomic_DNA"/>
</dbReference>
<dbReference type="Proteomes" id="UP000501076">
    <property type="component" value="Plasmid pFDU301A"/>
</dbReference>
<dbReference type="RefSeq" id="WP_171778886.1">
    <property type="nucleotide sequence ID" value="NZ_CP045273.1"/>
</dbReference>